<feature type="region of interest" description="Disordered" evidence="1">
    <location>
        <begin position="249"/>
        <end position="293"/>
    </location>
</feature>
<evidence type="ECO:0000313" key="3">
    <source>
        <dbReference type="EMBL" id="CAG8978522.1"/>
    </source>
</evidence>
<feature type="compositionally biased region" description="Polar residues" evidence="1">
    <location>
        <begin position="281"/>
        <end position="292"/>
    </location>
</feature>
<comment type="caution">
    <text evidence="3">The sequence shown here is derived from an EMBL/GenBank/DDBJ whole genome shotgun (WGS) entry which is preliminary data.</text>
</comment>
<gene>
    <name evidence="3" type="ORF">HYALB_00010065</name>
</gene>
<keyword evidence="4" id="KW-1185">Reference proteome</keyword>
<feature type="chain" id="PRO_5040426337" evidence="2">
    <location>
        <begin position="20"/>
        <end position="309"/>
    </location>
</feature>
<accession>A0A9N9LS73</accession>
<evidence type="ECO:0000313" key="4">
    <source>
        <dbReference type="Proteomes" id="UP000701801"/>
    </source>
</evidence>
<keyword evidence="2" id="KW-0732">Signal</keyword>
<protein>
    <submittedName>
        <fullName evidence="3">Uncharacterized protein</fullName>
    </submittedName>
</protein>
<organism evidence="3 4">
    <name type="scientific">Hymenoscyphus albidus</name>
    <dbReference type="NCBI Taxonomy" id="595503"/>
    <lineage>
        <taxon>Eukaryota</taxon>
        <taxon>Fungi</taxon>
        <taxon>Dikarya</taxon>
        <taxon>Ascomycota</taxon>
        <taxon>Pezizomycotina</taxon>
        <taxon>Leotiomycetes</taxon>
        <taxon>Helotiales</taxon>
        <taxon>Helotiaceae</taxon>
        <taxon>Hymenoscyphus</taxon>
    </lineage>
</organism>
<proteinExistence type="predicted"/>
<feature type="compositionally biased region" description="Pro residues" evidence="1">
    <location>
        <begin position="261"/>
        <end position="271"/>
    </location>
</feature>
<feature type="signal peptide" evidence="2">
    <location>
        <begin position="1"/>
        <end position="19"/>
    </location>
</feature>
<name>A0A9N9LS73_9HELO</name>
<sequence length="309" mass="33421">MLIPNLFAAAAILSTLAAAVPLPANDAVPSPLSERTAPPTIATEAVDEALHLSKRNSNSLLNKGFRFPWEKPEPETPWPVPNILPKYGPEEGPLGRPLPLDARPPSPWNLEDYPPKKKYAPGLGLGLPTNAPALPPLPVKAAPLTKRTGAVDEDDTETLSARNVNLLGAVTALKKGAFSKKPPKPPKVPTPQWNPRPRPHGGYIQVKNKGPNRQWNSAGVNGKRAVVDEDDTETLFPRGLELAAAALKQVSSKPPKVTTPQPKPRPKPQPRPYRGYIQHKVSGSNRPWNSAGVNGKRAVVDQDINNFFE</sequence>
<evidence type="ECO:0000256" key="1">
    <source>
        <dbReference type="SAM" id="MobiDB-lite"/>
    </source>
</evidence>
<feature type="region of interest" description="Disordered" evidence="1">
    <location>
        <begin position="177"/>
        <end position="200"/>
    </location>
</feature>
<feature type="compositionally biased region" description="Pro residues" evidence="1">
    <location>
        <begin position="185"/>
        <end position="196"/>
    </location>
</feature>
<dbReference type="EMBL" id="CAJVRM010000263">
    <property type="protein sequence ID" value="CAG8978522.1"/>
    <property type="molecule type" value="Genomic_DNA"/>
</dbReference>
<dbReference type="AlphaFoldDB" id="A0A9N9LS73"/>
<reference evidence="3" key="1">
    <citation type="submission" date="2021-07" db="EMBL/GenBank/DDBJ databases">
        <authorList>
            <person name="Durling M."/>
        </authorList>
    </citation>
    <scope>NUCLEOTIDE SEQUENCE</scope>
</reference>
<evidence type="ECO:0000256" key="2">
    <source>
        <dbReference type="SAM" id="SignalP"/>
    </source>
</evidence>
<dbReference type="Proteomes" id="UP000701801">
    <property type="component" value="Unassembled WGS sequence"/>
</dbReference>
<dbReference type="OrthoDB" id="10462890at2759"/>